<dbReference type="HOGENOM" id="CLU_716459_0_0_1"/>
<feature type="transmembrane region" description="Helical" evidence="2">
    <location>
        <begin position="198"/>
        <end position="223"/>
    </location>
</feature>
<keyword evidence="4" id="KW-1185">Reference proteome</keyword>
<organism evidence="3 4">
    <name type="scientific">Oryza sativa subsp. indica</name>
    <name type="common">Rice</name>
    <dbReference type="NCBI Taxonomy" id="39946"/>
    <lineage>
        <taxon>Eukaryota</taxon>
        <taxon>Viridiplantae</taxon>
        <taxon>Streptophyta</taxon>
        <taxon>Embryophyta</taxon>
        <taxon>Tracheophyta</taxon>
        <taxon>Spermatophyta</taxon>
        <taxon>Magnoliopsida</taxon>
        <taxon>Liliopsida</taxon>
        <taxon>Poales</taxon>
        <taxon>Poaceae</taxon>
        <taxon>BOP clade</taxon>
        <taxon>Oryzoideae</taxon>
        <taxon>Oryzeae</taxon>
        <taxon>Oryzinae</taxon>
        <taxon>Oryza</taxon>
        <taxon>Oryza sativa</taxon>
    </lineage>
</organism>
<sequence>MSRVIRNIIVVAMGAGALGGPDALRLLLAFAGKSPLVDILIAVFVIAAVTAPALGTMLLARFFRKPRAVPGAARAGRGAAGAAVADDPFAQMTLVVSLAVAFLVSASLLVLPLFQSGHLVPLAFAGVALVVGACASRVRGVLLPNAHGGAGAGATPAATATERGIKPTLSVSLAAICLVLVAPWRLAVGILDAPSQRLLAPLATVPVVGVAAATVVGTTILVLRFRKAKHAAATPDAATTPATERSHKMVVVVVAGEATTRARRVAISGEDTSGAGKLDPPTDVDPRRRELDSRRKRGGGEGTEEVEDVAGLIELAALVSTMAGSVLGAPARGGRRRPGEEGVDRGGKDGAGGADSRGRALENGGSGGADSRGSRDSESDHLGDRG</sequence>
<evidence type="ECO:0000256" key="1">
    <source>
        <dbReference type="SAM" id="MobiDB-lite"/>
    </source>
</evidence>
<feature type="transmembrane region" description="Helical" evidence="2">
    <location>
        <begin position="169"/>
        <end position="186"/>
    </location>
</feature>
<evidence type="ECO:0000313" key="4">
    <source>
        <dbReference type="Proteomes" id="UP000007015"/>
    </source>
</evidence>
<dbReference type="AlphaFoldDB" id="B8B3R6"/>
<feature type="compositionally biased region" description="Basic and acidic residues" evidence="1">
    <location>
        <begin position="284"/>
        <end position="293"/>
    </location>
</feature>
<keyword evidence="2" id="KW-0472">Membrane</keyword>
<name>B8B3R6_ORYSI</name>
<feature type="transmembrane region" description="Helical" evidence="2">
    <location>
        <begin position="94"/>
        <end position="114"/>
    </location>
</feature>
<feature type="region of interest" description="Disordered" evidence="1">
    <location>
        <begin position="264"/>
        <end position="306"/>
    </location>
</feature>
<feature type="compositionally biased region" description="Basic and acidic residues" evidence="1">
    <location>
        <begin position="337"/>
        <end position="348"/>
    </location>
</feature>
<dbReference type="EMBL" id="CM000131">
    <property type="protein sequence ID" value="EEC80189.1"/>
    <property type="molecule type" value="Genomic_DNA"/>
</dbReference>
<reference evidence="3 4" key="1">
    <citation type="journal article" date="2005" name="PLoS Biol.">
        <title>The genomes of Oryza sativa: a history of duplications.</title>
        <authorList>
            <person name="Yu J."/>
            <person name="Wang J."/>
            <person name="Lin W."/>
            <person name="Li S."/>
            <person name="Li H."/>
            <person name="Zhou J."/>
            <person name="Ni P."/>
            <person name="Dong W."/>
            <person name="Hu S."/>
            <person name="Zeng C."/>
            <person name="Zhang J."/>
            <person name="Zhang Y."/>
            <person name="Li R."/>
            <person name="Xu Z."/>
            <person name="Li S."/>
            <person name="Li X."/>
            <person name="Zheng H."/>
            <person name="Cong L."/>
            <person name="Lin L."/>
            <person name="Yin J."/>
            <person name="Geng J."/>
            <person name="Li G."/>
            <person name="Shi J."/>
            <person name="Liu J."/>
            <person name="Lv H."/>
            <person name="Li J."/>
            <person name="Wang J."/>
            <person name="Deng Y."/>
            <person name="Ran L."/>
            <person name="Shi X."/>
            <person name="Wang X."/>
            <person name="Wu Q."/>
            <person name="Li C."/>
            <person name="Ren X."/>
            <person name="Wang J."/>
            <person name="Wang X."/>
            <person name="Li D."/>
            <person name="Liu D."/>
            <person name="Zhang X."/>
            <person name="Ji Z."/>
            <person name="Zhao W."/>
            <person name="Sun Y."/>
            <person name="Zhang Z."/>
            <person name="Bao J."/>
            <person name="Han Y."/>
            <person name="Dong L."/>
            <person name="Ji J."/>
            <person name="Chen P."/>
            <person name="Wu S."/>
            <person name="Liu J."/>
            <person name="Xiao Y."/>
            <person name="Bu D."/>
            <person name="Tan J."/>
            <person name="Yang L."/>
            <person name="Ye C."/>
            <person name="Zhang J."/>
            <person name="Xu J."/>
            <person name="Zhou Y."/>
            <person name="Yu Y."/>
            <person name="Zhang B."/>
            <person name="Zhuang S."/>
            <person name="Wei H."/>
            <person name="Liu B."/>
            <person name="Lei M."/>
            <person name="Yu H."/>
            <person name="Li Y."/>
            <person name="Xu H."/>
            <person name="Wei S."/>
            <person name="He X."/>
            <person name="Fang L."/>
            <person name="Zhang Z."/>
            <person name="Zhang Y."/>
            <person name="Huang X."/>
            <person name="Su Z."/>
            <person name="Tong W."/>
            <person name="Li J."/>
            <person name="Tong Z."/>
            <person name="Li S."/>
            <person name="Ye J."/>
            <person name="Wang L."/>
            <person name="Fang L."/>
            <person name="Lei T."/>
            <person name="Chen C."/>
            <person name="Chen H."/>
            <person name="Xu Z."/>
            <person name="Li H."/>
            <person name="Huang H."/>
            <person name="Zhang F."/>
            <person name="Xu H."/>
            <person name="Li N."/>
            <person name="Zhao C."/>
            <person name="Li S."/>
            <person name="Dong L."/>
            <person name="Huang Y."/>
            <person name="Li L."/>
            <person name="Xi Y."/>
            <person name="Qi Q."/>
            <person name="Li W."/>
            <person name="Zhang B."/>
            <person name="Hu W."/>
            <person name="Zhang Y."/>
            <person name="Tian X."/>
            <person name="Jiao Y."/>
            <person name="Liang X."/>
            <person name="Jin J."/>
            <person name="Gao L."/>
            <person name="Zheng W."/>
            <person name="Hao B."/>
            <person name="Liu S."/>
            <person name="Wang W."/>
            <person name="Yuan L."/>
            <person name="Cao M."/>
            <person name="McDermott J."/>
            <person name="Samudrala R."/>
            <person name="Wang J."/>
            <person name="Wong G.K."/>
            <person name="Yang H."/>
        </authorList>
    </citation>
    <scope>NUCLEOTIDE SEQUENCE [LARGE SCALE GENOMIC DNA]</scope>
    <source>
        <strain evidence="4">cv. 93-11</strain>
    </source>
</reference>
<evidence type="ECO:0000313" key="3">
    <source>
        <dbReference type="EMBL" id="EEC80189.1"/>
    </source>
</evidence>
<dbReference type="Proteomes" id="UP000007015">
    <property type="component" value="Chromosome 6"/>
</dbReference>
<proteinExistence type="predicted"/>
<evidence type="ECO:0000256" key="2">
    <source>
        <dbReference type="SAM" id="Phobius"/>
    </source>
</evidence>
<protein>
    <submittedName>
        <fullName evidence="3">Uncharacterized protein</fullName>
    </submittedName>
</protein>
<feature type="transmembrane region" description="Helical" evidence="2">
    <location>
        <begin position="120"/>
        <end position="138"/>
    </location>
</feature>
<accession>B8B3R6</accession>
<dbReference type="Gramene" id="BGIOSGA022492-TA">
    <property type="protein sequence ID" value="BGIOSGA022492-PA"/>
    <property type="gene ID" value="BGIOSGA022492"/>
</dbReference>
<feature type="region of interest" description="Disordered" evidence="1">
    <location>
        <begin position="327"/>
        <end position="386"/>
    </location>
</feature>
<gene>
    <name evidence="3" type="ORF">OsI_22060</name>
</gene>
<feature type="compositionally biased region" description="Basic and acidic residues" evidence="1">
    <location>
        <begin position="372"/>
        <end position="386"/>
    </location>
</feature>
<dbReference type="OMA" id="ERSHKMV"/>
<keyword evidence="2" id="KW-0812">Transmembrane</keyword>
<keyword evidence="2" id="KW-1133">Transmembrane helix</keyword>
<feature type="transmembrane region" description="Helical" evidence="2">
    <location>
        <begin position="39"/>
        <end position="60"/>
    </location>
</feature>